<dbReference type="AlphaFoldDB" id="A0A401WAP1"/>
<dbReference type="Proteomes" id="UP000286746">
    <property type="component" value="Unassembled WGS sequence"/>
</dbReference>
<proteinExistence type="predicted"/>
<evidence type="ECO:0000256" key="1">
    <source>
        <dbReference type="SAM" id="MobiDB-lite"/>
    </source>
</evidence>
<dbReference type="RefSeq" id="WP_246177635.1">
    <property type="nucleotide sequence ID" value="NZ_BHZD01000001.1"/>
</dbReference>
<feature type="region of interest" description="Disordered" evidence="1">
    <location>
        <begin position="170"/>
        <end position="207"/>
    </location>
</feature>
<keyword evidence="2" id="KW-0449">Lipoprotein</keyword>
<name>A0A401WAP1_STREY</name>
<reference evidence="2 3" key="1">
    <citation type="submission" date="2018-11" db="EMBL/GenBank/DDBJ databases">
        <title>Whole genome sequence of Streptomyces paromomycinus NBRC 15454(T).</title>
        <authorList>
            <person name="Komaki H."/>
            <person name="Tamura T."/>
        </authorList>
    </citation>
    <scope>NUCLEOTIDE SEQUENCE [LARGE SCALE GENOMIC DNA]</scope>
    <source>
        <strain evidence="2 3">NBRC 15454</strain>
    </source>
</reference>
<evidence type="ECO:0000313" key="3">
    <source>
        <dbReference type="Proteomes" id="UP000286746"/>
    </source>
</evidence>
<protein>
    <submittedName>
        <fullName evidence="2">Lipoprotein</fullName>
    </submittedName>
</protein>
<keyword evidence="3" id="KW-1185">Reference proteome</keyword>
<gene>
    <name evidence="2" type="ORF">GKJPGBOP_06101</name>
</gene>
<sequence length="207" mass="21167">MRSPTRAASATVPASYLALFVTILLVPALFLTGCGIAPTGYVQAGAPAQGIRQPGTDTYTARIFFLSPLGIHAAARPADGPVGPQEALDLLMKGPTAAEQARGLVSVVPPMPGRLTAVPATGAVSVHLPTPVARMEAAAIHQIACTAAHAAIPGGRPATQVDVRMYEPESQGRPWTVRCSSNGLALPATGPDTAQNPTPRADPESTP</sequence>
<organism evidence="2 3">
    <name type="scientific">Streptomyces paromomycinus</name>
    <name type="common">Streptomyces rimosus subsp. paromomycinus</name>
    <dbReference type="NCBI Taxonomy" id="92743"/>
    <lineage>
        <taxon>Bacteria</taxon>
        <taxon>Bacillati</taxon>
        <taxon>Actinomycetota</taxon>
        <taxon>Actinomycetes</taxon>
        <taxon>Kitasatosporales</taxon>
        <taxon>Streptomycetaceae</taxon>
        <taxon>Streptomyces</taxon>
    </lineage>
</organism>
<dbReference type="EMBL" id="BHZD01000001">
    <property type="protein sequence ID" value="GCD46352.1"/>
    <property type="molecule type" value="Genomic_DNA"/>
</dbReference>
<evidence type="ECO:0000313" key="2">
    <source>
        <dbReference type="EMBL" id="GCD46352.1"/>
    </source>
</evidence>
<dbReference type="PROSITE" id="PS51257">
    <property type="entry name" value="PROKAR_LIPOPROTEIN"/>
    <property type="match status" value="1"/>
</dbReference>
<comment type="caution">
    <text evidence="2">The sequence shown here is derived from an EMBL/GenBank/DDBJ whole genome shotgun (WGS) entry which is preliminary data.</text>
</comment>
<accession>A0A401WAP1</accession>